<dbReference type="AlphaFoldDB" id="A0A6P1CVG9"/>
<reference evidence="1 2" key="1">
    <citation type="submission" date="2020-01" db="EMBL/GenBank/DDBJ databases">
        <title>Genetics and antimicrobial susceptibilities of Nocardia species isolated from the soil; a comparison with species isolated from humans.</title>
        <authorList>
            <person name="Carrasco G."/>
            <person name="Monzon S."/>
            <person name="Sansegundo M."/>
            <person name="Garcia E."/>
            <person name="Garrido N."/>
            <person name="Medina M.J."/>
            <person name="Villalon P."/>
            <person name="Ramirez-Arocha A.C."/>
            <person name="Jimenez P."/>
            <person name="Cuesta I."/>
            <person name="Valdezate S."/>
        </authorList>
    </citation>
    <scope>NUCLEOTIDE SEQUENCE [LARGE SCALE GENOMIC DNA]</scope>
    <source>
        <strain evidence="1 2">CNM20110626</strain>
    </source>
</reference>
<dbReference type="Proteomes" id="UP000471166">
    <property type="component" value="Unassembled WGS sequence"/>
</dbReference>
<dbReference type="EMBL" id="JAAGVB010000085">
    <property type="protein sequence ID" value="NEW36588.1"/>
    <property type="molecule type" value="Genomic_DNA"/>
</dbReference>
<accession>A0A6P1CVG9</accession>
<dbReference type="RefSeq" id="WP_048833630.1">
    <property type="nucleotide sequence ID" value="NZ_JAAGVB010000085.1"/>
</dbReference>
<sequence>MAARHGLTVIGLDRAQLDSSSAVEVARAVEYLLGRYPIALQGIEISDPTSSAPPRTLGAATRPRSDPAPLWLVLDRTTLMPLPAAAPRSRQWLRTRRRAHSPAYTAVVRAYGAALDVAGDFRARQQAQRLLVAESLRGGADLGFSPLNPGLALVDAFTEVVVRERRAGKQAKALHDILVNMARTEPVSGARQQPLGHGSTGR</sequence>
<protein>
    <submittedName>
        <fullName evidence="1">Uncharacterized protein</fullName>
    </submittedName>
</protein>
<proteinExistence type="predicted"/>
<evidence type="ECO:0000313" key="1">
    <source>
        <dbReference type="EMBL" id="NEW36588.1"/>
    </source>
</evidence>
<gene>
    <name evidence="1" type="ORF">GV791_29110</name>
</gene>
<organism evidence="1 2">
    <name type="scientific">Nocardia cyriacigeorgica</name>
    <dbReference type="NCBI Taxonomy" id="135487"/>
    <lineage>
        <taxon>Bacteria</taxon>
        <taxon>Bacillati</taxon>
        <taxon>Actinomycetota</taxon>
        <taxon>Actinomycetes</taxon>
        <taxon>Mycobacteriales</taxon>
        <taxon>Nocardiaceae</taxon>
        <taxon>Nocardia</taxon>
    </lineage>
</organism>
<name>A0A6P1CVG9_9NOCA</name>
<evidence type="ECO:0000313" key="2">
    <source>
        <dbReference type="Proteomes" id="UP000471166"/>
    </source>
</evidence>
<comment type="caution">
    <text evidence="1">The sequence shown here is derived from an EMBL/GenBank/DDBJ whole genome shotgun (WGS) entry which is preliminary data.</text>
</comment>